<accession>A0A5B7GDI0</accession>
<comment type="caution">
    <text evidence="1">The sequence shown here is derived from an EMBL/GenBank/DDBJ whole genome shotgun (WGS) entry which is preliminary data.</text>
</comment>
<proteinExistence type="predicted"/>
<reference evidence="1 2" key="1">
    <citation type="submission" date="2019-05" db="EMBL/GenBank/DDBJ databases">
        <title>Another draft genome of Portunus trituberculatus and its Hox gene families provides insights of decapod evolution.</title>
        <authorList>
            <person name="Jeong J.-H."/>
            <person name="Song I."/>
            <person name="Kim S."/>
            <person name="Choi T."/>
            <person name="Kim D."/>
            <person name="Ryu S."/>
            <person name="Kim W."/>
        </authorList>
    </citation>
    <scope>NUCLEOTIDE SEQUENCE [LARGE SCALE GENOMIC DNA]</scope>
    <source>
        <tissue evidence="1">Muscle</tissue>
    </source>
</reference>
<organism evidence="1 2">
    <name type="scientific">Portunus trituberculatus</name>
    <name type="common">Swimming crab</name>
    <name type="synonym">Neptunus trituberculatus</name>
    <dbReference type="NCBI Taxonomy" id="210409"/>
    <lineage>
        <taxon>Eukaryota</taxon>
        <taxon>Metazoa</taxon>
        <taxon>Ecdysozoa</taxon>
        <taxon>Arthropoda</taxon>
        <taxon>Crustacea</taxon>
        <taxon>Multicrustacea</taxon>
        <taxon>Malacostraca</taxon>
        <taxon>Eumalacostraca</taxon>
        <taxon>Eucarida</taxon>
        <taxon>Decapoda</taxon>
        <taxon>Pleocyemata</taxon>
        <taxon>Brachyura</taxon>
        <taxon>Eubrachyura</taxon>
        <taxon>Portunoidea</taxon>
        <taxon>Portunidae</taxon>
        <taxon>Portuninae</taxon>
        <taxon>Portunus</taxon>
    </lineage>
</organism>
<dbReference type="Proteomes" id="UP000324222">
    <property type="component" value="Unassembled WGS sequence"/>
</dbReference>
<evidence type="ECO:0000313" key="2">
    <source>
        <dbReference type="Proteomes" id="UP000324222"/>
    </source>
</evidence>
<gene>
    <name evidence="1" type="ORF">E2C01_049275</name>
</gene>
<name>A0A5B7GDI0_PORTR</name>
<sequence>MFPRASTARHRVSYGRRGGREAGFARRDVWRSCSGVLGRLVRDRHFAPRLSLGGWRVSAAFVGLCCNNMGKVEV</sequence>
<dbReference type="AlphaFoldDB" id="A0A5B7GDI0"/>
<protein>
    <submittedName>
        <fullName evidence="1">Uncharacterized protein</fullName>
    </submittedName>
</protein>
<dbReference type="EMBL" id="VSRR010013087">
    <property type="protein sequence ID" value="MPC55343.1"/>
    <property type="molecule type" value="Genomic_DNA"/>
</dbReference>
<evidence type="ECO:0000313" key="1">
    <source>
        <dbReference type="EMBL" id="MPC55343.1"/>
    </source>
</evidence>
<keyword evidence="2" id="KW-1185">Reference proteome</keyword>